<dbReference type="SMART" id="SM00360">
    <property type="entry name" value="RRM"/>
    <property type="match status" value="1"/>
</dbReference>
<feature type="region of interest" description="Disordered" evidence="2">
    <location>
        <begin position="499"/>
        <end position="537"/>
    </location>
</feature>
<keyword evidence="5" id="KW-1185">Reference proteome</keyword>
<dbReference type="EMBL" id="JADFTS010000006">
    <property type="protein sequence ID" value="KAF9600700.1"/>
    <property type="molecule type" value="Genomic_DNA"/>
</dbReference>
<dbReference type="OrthoDB" id="5577209at2759"/>
<evidence type="ECO:0000313" key="5">
    <source>
        <dbReference type="Proteomes" id="UP000631114"/>
    </source>
</evidence>
<feature type="region of interest" description="Disordered" evidence="2">
    <location>
        <begin position="447"/>
        <end position="472"/>
    </location>
</feature>
<feature type="region of interest" description="Disordered" evidence="2">
    <location>
        <begin position="934"/>
        <end position="958"/>
    </location>
</feature>
<dbReference type="GO" id="GO:0003723">
    <property type="term" value="F:RNA binding"/>
    <property type="evidence" value="ECO:0007669"/>
    <property type="project" value="UniProtKB-UniRule"/>
</dbReference>
<dbReference type="InterPro" id="IPR035979">
    <property type="entry name" value="RBD_domain_sf"/>
</dbReference>
<comment type="caution">
    <text evidence="4">The sequence shown here is derived from an EMBL/GenBank/DDBJ whole genome shotgun (WGS) entry which is preliminary data.</text>
</comment>
<dbReference type="PROSITE" id="PS50102">
    <property type="entry name" value="RRM"/>
    <property type="match status" value="1"/>
</dbReference>
<name>A0A835LMR3_9MAGN</name>
<feature type="region of interest" description="Disordered" evidence="2">
    <location>
        <begin position="768"/>
        <end position="793"/>
    </location>
</feature>
<sequence>MALAEQPLKKRKVHENVIDPHGFQQSFVSPLTQDEILRKQRNKAEVRSLYDCYRRIKFCISQKDARLMPDFEQAYLALITASRGCTSAQRILAELIPRYASHCPTALEAAAKVAINMYSWNFSMILNGDDSDGVALLTAKACVIGLVDICCAAASEAPTSSVIRGICSAVFVNVLTFFISSFEGKDIYQIDNEDIAKLQDLSDCFSELKQKVESEDESPLSKLFKFRVLSMIRIFFCCPKNLIEACFELFKSSSADVGLFKGGNYFLRQITSQIPSADETCAEKTGDGDEATSCMDSAEATVEGVQISTDRLLSDEKRISADASLVTKNCLVGMALTKDPSLRHWILLKYKKLCKSVCSQAASDISSAFEGTFQSFRDVLKEVDSEEESNEDISDPSMCISRHYLIPRIHENSSEQSDKDRPPRVYNALISCALNEDREFDDKLSGRPGKHWGGVAPPRIDSQSFNLSHESEGSWSVKDMEIRERGNSCHEVQSKRGSNFLSPVNKTVDSRNDGIESGNHLVRTEKNQVSNDLSSPAMRSASGSVSNFLASPDQHSSLHYHSSNPTVWYFDGNSAAMGVFSASKQLWLGSLGSDVSETGVRFQVEKFGPIEQFMFFPIKGFALVEYMNIMDAVKAREYMRGSSPWGARLQVKFLDVGLGSRGSINGVAVGSSCHVYVGNVSSQWIKDEILHEVTKVGFRTRMVSDLTSENALLMEFEAAEEAAIVMGRLRQQRKENGNYISLTRSLSSSDGTSDVSRCHMDGARFNRTPVGTEIRSNNSVNMPTSLTGSPRVPTELDPNENCRMRMSQLSSYVLSLSSKYNISRNCHAIISRDEIRMPTNTLWINLPHISSTFLTDDELMAVCSHAVGNVGSAVKLTRENMQMSSCWYVEFNSVDAAMTAMKNLRSCPGMFFQIEFSQPGKNHSIPFINRSESGTHELTHPRVDSENRGTMGQSGQAFPMNWTSSGCTEMTETVSGNYAVIDGPNSNMAVKISQASHAASHVGGQMWAYNKPETELQNSAAVSIQRSPMVTQGPPVLPPQPHQGPPFMRPVYLAPGNSWDGHTVNHPFPSNHFTPNVRPSNFHVNVGAAPFIPPSVTPLAAVPGGSMHHVDHIVTRPIMPPISPVPPPNMGPPLPPSPPPLPMSQPPMVPPPPSSPPPLPSPFEPPNLDNAGQGQWQGVLCKSGVHYCTLYAHREDSDACKYSNAISEPAGWPARLDVTKRTDFQHVKSTFTNTPPHKREVCRLLPSTSGDLKGFQDFISYLKQRECAGVIKIPAVNSMWARLLFILPYSHDTCSMLAITPHPSECLIALVLPKETSFEWV</sequence>
<dbReference type="InterPro" id="IPR000504">
    <property type="entry name" value="RRM_dom"/>
</dbReference>
<feature type="compositionally biased region" description="Basic and acidic residues" evidence="2">
    <location>
        <begin position="934"/>
        <end position="947"/>
    </location>
</feature>
<dbReference type="PANTHER" id="PTHR21494:SF2">
    <property type="entry name" value="NUCLEIC ACID BINDING PROTEIN"/>
    <property type="match status" value="1"/>
</dbReference>
<dbReference type="Gene3D" id="3.30.70.330">
    <property type="match status" value="1"/>
</dbReference>
<evidence type="ECO:0000313" key="4">
    <source>
        <dbReference type="EMBL" id="KAF9600700.1"/>
    </source>
</evidence>
<dbReference type="GO" id="GO:0043130">
    <property type="term" value="F:ubiquitin binding"/>
    <property type="evidence" value="ECO:0007669"/>
    <property type="project" value="TreeGrafter"/>
</dbReference>
<evidence type="ECO:0000256" key="2">
    <source>
        <dbReference type="SAM" id="MobiDB-lite"/>
    </source>
</evidence>
<organism evidence="4 5">
    <name type="scientific">Coptis chinensis</name>
    <dbReference type="NCBI Taxonomy" id="261450"/>
    <lineage>
        <taxon>Eukaryota</taxon>
        <taxon>Viridiplantae</taxon>
        <taxon>Streptophyta</taxon>
        <taxon>Embryophyta</taxon>
        <taxon>Tracheophyta</taxon>
        <taxon>Spermatophyta</taxon>
        <taxon>Magnoliopsida</taxon>
        <taxon>Ranunculales</taxon>
        <taxon>Ranunculaceae</taxon>
        <taxon>Coptidoideae</taxon>
        <taxon>Coptis</taxon>
    </lineage>
</organism>
<evidence type="ECO:0000259" key="3">
    <source>
        <dbReference type="PROSITE" id="PS50102"/>
    </source>
</evidence>
<gene>
    <name evidence="4" type="ORF">IFM89_011371</name>
</gene>
<feature type="compositionally biased region" description="Polar residues" evidence="2">
    <location>
        <begin position="774"/>
        <end position="788"/>
    </location>
</feature>
<accession>A0A835LMR3</accession>
<dbReference type="Pfam" id="PF07744">
    <property type="entry name" value="SPOC"/>
    <property type="match status" value="1"/>
</dbReference>
<dbReference type="SUPFAM" id="SSF54928">
    <property type="entry name" value="RNA-binding domain, RBD"/>
    <property type="match status" value="1"/>
</dbReference>
<dbReference type="InterPro" id="IPR052586">
    <property type="entry name" value="ASCC2"/>
</dbReference>
<dbReference type="CDD" id="cd21546">
    <property type="entry name" value="SPOC_FPA-like"/>
    <property type="match status" value="1"/>
</dbReference>
<evidence type="ECO:0000256" key="1">
    <source>
        <dbReference type="PROSITE-ProRule" id="PRU00176"/>
    </source>
</evidence>
<feature type="domain" description="RRM" evidence="3">
    <location>
        <begin position="584"/>
        <end position="656"/>
    </location>
</feature>
<feature type="compositionally biased region" description="Polar residues" evidence="2">
    <location>
        <begin position="948"/>
        <end position="958"/>
    </location>
</feature>
<protein>
    <recommendedName>
        <fullName evidence="3">RRM domain-containing protein</fullName>
    </recommendedName>
</protein>
<dbReference type="InterPro" id="IPR012921">
    <property type="entry name" value="SPOC_C"/>
</dbReference>
<feature type="region of interest" description="Disordered" evidence="2">
    <location>
        <begin position="1124"/>
        <end position="1171"/>
    </location>
</feature>
<dbReference type="PANTHER" id="PTHR21494">
    <property type="entry name" value="ACTIVATING SIGNAL COINTEGRATOR 1 COMPLEX SUBUNIT 2 ASC-1 COMPLEX SUBUNIT P100"/>
    <property type="match status" value="1"/>
</dbReference>
<keyword evidence="1" id="KW-0694">RNA-binding</keyword>
<dbReference type="CDD" id="cd00590">
    <property type="entry name" value="RRM_SF"/>
    <property type="match status" value="1"/>
</dbReference>
<dbReference type="InterPro" id="IPR012677">
    <property type="entry name" value="Nucleotide-bd_a/b_plait_sf"/>
</dbReference>
<reference evidence="4 5" key="1">
    <citation type="submission" date="2020-10" db="EMBL/GenBank/DDBJ databases">
        <title>The Coptis chinensis genome and diversification of protoberbering-type alkaloids.</title>
        <authorList>
            <person name="Wang B."/>
            <person name="Shu S."/>
            <person name="Song C."/>
            <person name="Liu Y."/>
        </authorList>
    </citation>
    <scope>NUCLEOTIDE SEQUENCE [LARGE SCALE GENOMIC DNA]</scope>
    <source>
        <strain evidence="4">HL-2020</strain>
        <tissue evidence="4">Leaf</tissue>
    </source>
</reference>
<feature type="compositionally biased region" description="Pro residues" evidence="2">
    <location>
        <begin position="1124"/>
        <end position="1165"/>
    </location>
</feature>
<proteinExistence type="predicted"/>
<dbReference type="Proteomes" id="UP000631114">
    <property type="component" value="Unassembled WGS sequence"/>
</dbReference>